<name>A0A7C6AA63_UNCW3</name>
<dbReference type="PANTHER" id="PTHR46233:SF3">
    <property type="entry name" value="HYDROXYACYLGLUTATHIONE HYDROLASE GLOC"/>
    <property type="match status" value="1"/>
</dbReference>
<accession>A0A7C6AA63</accession>
<dbReference type="AlphaFoldDB" id="A0A7C6AA63"/>
<dbReference type="InterPro" id="IPR036866">
    <property type="entry name" value="RibonucZ/Hydroxyglut_hydro"/>
</dbReference>
<dbReference type="Gene3D" id="3.60.15.10">
    <property type="entry name" value="Ribonuclease Z/Hydroxyacylglutathione hydrolase-like"/>
    <property type="match status" value="1"/>
</dbReference>
<comment type="cofactor">
    <cofactor evidence="1">
        <name>Zn(2+)</name>
        <dbReference type="ChEBI" id="CHEBI:29105"/>
    </cofactor>
</comment>
<protein>
    <submittedName>
        <fullName evidence="6">MBL fold metallo-hydrolase</fullName>
    </submittedName>
</protein>
<evidence type="ECO:0000256" key="2">
    <source>
        <dbReference type="ARBA" id="ARBA00022723"/>
    </source>
</evidence>
<dbReference type="InterPro" id="IPR001279">
    <property type="entry name" value="Metallo-B-lactamas"/>
</dbReference>
<dbReference type="InterPro" id="IPR051453">
    <property type="entry name" value="MBL_Glyoxalase_II"/>
</dbReference>
<gene>
    <name evidence="6" type="ORF">ENW73_07920</name>
</gene>
<dbReference type="SUPFAM" id="SSF56281">
    <property type="entry name" value="Metallo-hydrolase/oxidoreductase"/>
    <property type="match status" value="1"/>
</dbReference>
<organism evidence="6">
    <name type="scientific">candidate division WOR-3 bacterium</name>
    <dbReference type="NCBI Taxonomy" id="2052148"/>
    <lineage>
        <taxon>Bacteria</taxon>
        <taxon>Bacteria division WOR-3</taxon>
    </lineage>
</organism>
<evidence type="ECO:0000256" key="1">
    <source>
        <dbReference type="ARBA" id="ARBA00001947"/>
    </source>
</evidence>
<keyword evidence="3 6" id="KW-0378">Hydrolase</keyword>
<feature type="domain" description="Metallo-beta-lactamase" evidence="5">
    <location>
        <begin position="2"/>
        <end position="177"/>
    </location>
</feature>
<keyword evidence="4" id="KW-0862">Zinc</keyword>
<dbReference type="GO" id="GO:0016787">
    <property type="term" value="F:hydrolase activity"/>
    <property type="evidence" value="ECO:0007669"/>
    <property type="project" value="UniProtKB-KW"/>
</dbReference>
<evidence type="ECO:0000256" key="3">
    <source>
        <dbReference type="ARBA" id="ARBA00022801"/>
    </source>
</evidence>
<evidence type="ECO:0000313" key="6">
    <source>
        <dbReference type="EMBL" id="HHS52767.1"/>
    </source>
</evidence>
<evidence type="ECO:0000256" key="4">
    <source>
        <dbReference type="ARBA" id="ARBA00022833"/>
    </source>
</evidence>
<dbReference type="SMART" id="SM00849">
    <property type="entry name" value="Lactamase_B"/>
    <property type="match status" value="1"/>
</dbReference>
<reference evidence="6" key="1">
    <citation type="journal article" date="2020" name="mSystems">
        <title>Genome- and Community-Level Interaction Insights into Carbon Utilization and Element Cycling Functions of Hydrothermarchaeota in Hydrothermal Sediment.</title>
        <authorList>
            <person name="Zhou Z."/>
            <person name="Liu Y."/>
            <person name="Xu W."/>
            <person name="Pan J."/>
            <person name="Luo Z.H."/>
            <person name="Li M."/>
        </authorList>
    </citation>
    <scope>NUCLEOTIDE SEQUENCE [LARGE SCALE GENOMIC DNA]</scope>
    <source>
        <strain evidence="6">SpSt-876</strain>
    </source>
</reference>
<sequence length="198" mass="22072">MATNCYLLHSAQEIAIVDPGFEPERIYNQLKELNGKTKYIINTHGHIDHISANARLKELTRAEILVHHRDAELLTQPAKNLALFLGGVVDLVKPDRLLHNGDIIEVGEERLEVVHTPGHTPGSICLLAKEFAFTGDTIFIDSIGRTDFPLGSERDILGSLRHLKEILPDTIMIYPGHGEPGSFSDAKELNPFLHFEDL</sequence>
<proteinExistence type="predicted"/>
<keyword evidence="2" id="KW-0479">Metal-binding</keyword>
<dbReference type="GO" id="GO:0046872">
    <property type="term" value="F:metal ion binding"/>
    <property type="evidence" value="ECO:0007669"/>
    <property type="project" value="UniProtKB-KW"/>
</dbReference>
<dbReference type="PANTHER" id="PTHR46233">
    <property type="entry name" value="HYDROXYACYLGLUTATHIONE HYDROLASE GLOC"/>
    <property type="match status" value="1"/>
</dbReference>
<comment type="caution">
    <text evidence="6">The sequence shown here is derived from an EMBL/GenBank/DDBJ whole genome shotgun (WGS) entry which is preliminary data.</text>
</comment>
<dbReference type="Pfam" id="PF00753">
    <property type="entry name" value="Lactamase_B"/>
    <property type="match status" value="1"/>
</dbReference>
<evidence type="ECO:0000259" key="5">
    <source>
        <dbReference type="SMART" id="SM00849"/>
    </source>
</evidence>
<dbReference type="CDD" id="cd06262">
    <property type="entry name" value="metallo-hydrolase-like_MBL-fold"/>
    <property type="match status" value="1"/>
</dbReference>
<dbReference type="EMBL" id="DTLI01000188">
    <property type="protein sequence ID" value="HHS52767.1"/>
    <property type="molecule type" value="Genomic_DNA"/>
</dbReference>